<dbReference type="Pfam" id="PF14743">
    <property type="entry name" value="DNA_ligase_OB_2"/>
    <property type="match status" value="1"/>
</dbReference>
<evidence type="ECO:0000313" key="6">
    <source>
        <dbReference type="EMBL" id="CAD8327112.1"/>
    </source>
</evidence>
<organism evidence="7">
    <name type="scientific">Pseudictyota dubia</name>
    <dbReference type="NCBI Taxonomy" id="2749911"/>
    <lineage>
        <taxon>Eukaryota</taxon>
        <taxon>Sar</taxon>
        <taxon>Stramenopiles</taxon>
        <taxon>Ochrophyta</taxon>
        <taxon>Bacillariophyta</taxon>
        <taxon>Mediophyceae</taxon>
        <taxon>Biddulphiophycidae</taxon>
        <taxon>Eupodiscales</taxon>
        <taxon>Odontellaceae</taxon>
        <taxon>Pseudictyota</taxon>
    </lineage>
</organism>
<evidence type="ECO:0000256" key="4">
    <source>
        <dbReference type="ARBA" id="ARBA00023204"/>
    </source>
</evidence>
<reference evidence="7" key="1">
    <citation type="submission" date="2021-01" db="EMBL/GenBank/DDBJ databases">
        <authorList>
            <person name="Corre E."/>
            <person name="Pelletier E."/>
            <person name="Niang G."/>
            <person name="Scheremetjew M."/>
            <person name="Finn R."/>
            <person name="Kale V."/>
            <person name="Holt S."/>
            <person name="Cochrane G."/>
            <person name="Meng A."/>
            <person name="Brown T."/>
            <person name="Cohen L."/>
        </authorList>
    </citation>
    <scope>NUCLEOTIDE SEQUENCE</scope>
    <source>
        <strain evidence="7">CCMP147</strain>
    </source>
</reference>
<evidence type="ECO:0000313" key="7">
    <source>
        <dbReference type="EMBL" id="CAD8327121.1"/>
    </source>
</evidence>
<name>A0A6U2JEG2_9STRA</name>
<dbReference type="GO" id="GO:0016874">
    <property type="term" value="F:ligase activity"/>
    <property type="evidence" value="ECO:0007669"/>
    <property type="project" value="UniProtKB-KW"/>
</dbReference>
<dbReference type="CDD" id="cd07896">
    <property type="entry name" value="Adenylation_kDNA_ligase_like"/>
    <property type="match status" value="1"/>
</dbReference>
<dbReference type="EMBL" id="HBED01050490">
    <property type="protein sequence ID" value="CAD8327112.1"/>
    <property type="molecule type" value="Transcribed_RNA"/>
</dbReference>
<protein>
    <recommendedName>
        <fullName evidence="5">DNA ligase OB-like domain-containing protein</fullName>
    </recommendedName>
</protein>
<keyword evidence="3" id="KW-0227">DNA damage</keyword>
<dbReference type="GO" id="GO:0006260">
    <property type="term" value="P:DNA replication"/>
    <property type="evidence" value="ECO:0007669"/>
    <property type="project" value="UniProtKB-KW"/>
</dbReference>
<dbReference type="PANTHER" id="PTHR47810">
    <property type="entry name" value="DNA LIGASE"/>
    <property type="match status" value="1"/>
</dbReference>
<keyword evidence="2" id="KW-0235">DNA replication</keyword>
<gene>
    <name evidence="6" type="ORF">TDUB1175_LOCUS25539</name>
    <name evidence="7" type="ORF">TDUB1175_LOCUS25548</name>
</gene>
<evidence type="ECO:0000256" key="2">
    <source>
        <dbReference type="ARBA" id="ARBA00022705"/>
    </source>
</evidence>
<dbReference type="NCBIfam" id="NF006592">
    <property type="entry name" value="PRK09125.1"/>
    <property type="match status" value="1"/>
</dbReference>
<dbReference type="EMBL" id="HBED01050501">
    <property type="protein sequence ID" value="CAD8327121.1"/>
    <property type="molecule type" value="Transcribed_RNA"/>
</dbReference>
<dbReference type="PANTHER" id="PTHR47810:SF1">
    <property type="entry name" value="DNA LIGASE B"/>
    <property type="match status" value="1"/>
</dbReference>
<dbReference type="AlphaFoldDB" id="A0A6U2JEG2"/>
<dbReference type="CDD" id="cd08041">
    <property type="entry name" value="OBF_kDNA_ligase_like"/>
    <property type="match status" value="1"/>
</dbReference>
<evidence type="ECO:0000256" key="3">
    <source>
        <dbReference type="ARBA" id="ARBA00022763"/>
    </source>
</evidence>
<dbReference type="GO" id="GO:0006281">
    <property type="term" value="P:DNA repair"/>
    <property type="evidence" value="ECO:0007669"/>
    <property type="project" value="UniProtKB-KW"/>
</dbReference>
<evidence type="ECO:0000256" key="1">
    <source>
        <dbReference type="ARBA" id="ARBA00022598"/>
    </source>
</evidence>
<dbReference type="SUPFAM" id="SSF50249">
    <property type="entry name" value="Nucleic acid-binding proteins"/>
    <property type="match status" value="1"/>
</dbReference>
<keyword evidence="4" id="KW-0234">DNA repair</keyword>
<dbReference type="Gene3D" id="3.30.470.30">
    <property type="entry name" value="DNA ligase/mRNA capping enzyme"/>
    <property type="match status" value="1"/>
</dbReference>
<dbReference type="InterPro" id="IPR050326">
    <property type="entry name" value="NAD_dep_DNA_ligaseB"/>
</dbReference>
<dbReference type="InterPro" id="IPR012340">
    <property type="entry name" value="NA-bd_OB-fold"/>
</dbReference>
<accession>A0A6U2JEG2</accession>
<keyword evidence="1" id="KW-0436">Ligase</keyword>
<dbReference type="Gene3D" id="2.40.50.140">
    <property type="entry name" value="Nucleic acid-binding proteins"/>
    <property type="match status" value="1"/>
</dbReference>
<feature type="domain" description="DNA ligase OB-like" evidence="5">
    <location>
        <begin position="130"/>
        <end position="194"/>
    </location>
</feature>
<dbReference type="SUPFAM" id="SSF56091">
    <property type="entry name" value="DNA ligase/mRNA capping enzyme, catalytic domain"/>
    <property type="match status" value="1"/>
</dbReference>
<evidence type="ECO:0000259" key="5">
    <source>
        <dbReference type="Pfam" id="PF14743"/>
    </source>
</evidence>
<proteinExistence type="predicted"/>
<dbReference type="InterPro" id="IPR029319">
    <property type="entry name" value="DNA_ligase_OB"/>
</dbReference>
<sequence length="203" mass="22592">MALDGELFAGRGRFQHTVSVVRRQNAGELWRGIKFIVFDAPSIDGAGFEARLAAAAAVVNPLEFVDMLPHVECRGRSHLEEELQRIEKLNGEGVMMRKKNSHYVPGRTTELLKVKTFLDDEAIVVGIQAGKGRNKGRMGALECKLRNGKEFRVGSGFSDVERKNPPSVGDVITVRYFELTKAGVPRFPTFMRIRKDVGASEFD</sequence>